<name>A0AAD8YAC2_9STRA</name>
<feature type="chain" id="PRO_5042129991" evidence="2">
    <location>
        <begin position="23"/>
        <end position="142"/>
    </location>
</feature>
<evidence type="ECO:0000256" key="2">
    <source>
        <dbReference type="SAM" id="SignalP"/>
    </source>
</evidence>
<evidence type="ECO:0000313" key="3">
    <source>
        <dbReference type="EMBL" id="KAK1742427.1"/>
    </source>
</evidence>
<sequence>MKAQLFASAALVLLNAIPGALSAQPKLRGVALATDFEDQLAFYDPKDEDLSEDFDFEATEPYEEDGFDSSDFDKMEPYEEDFYDRHHGRRSSKPRRNGGNSSGGSSVCDGGQASNCGSHSTGDTHCTWTDNGCVARDGIDMV</sequence>
<comment type="caution">
    <text evidence="3">The sequence shown here is derived from an EMBL/GenBank/DDBJ whole genome shotgun (WGS) entry which is preliminary data.</text>
</comment>
<dbReference type="AlphaFoldDB" id="A0AAD8YAC2"/>
<feature type="signal peptide" evidence="2">
    <location>
        <begin position="1"/>
        <end position="22"/>
    </location>
</feature>
<dbReference type="Proteomes" id="UP001224775">
    <property type="component" value="Unassembled WGS sequence"/>
</dbReference>
<keyword evidence="4" id="KW-1185">Reference proteome</keyword>
<evidence type="ECO:0000313" key="4">
    <source>
        <dbReference type="Proteomes" id="UP001224775"/>
    </source>
</evidence>
<feature type="compositionally biased region" description="Polar residues" evidence="1">
    <location>
        <begin position="112"/>
        <end position="121"/>
    </location>
</feature>
<feature type="compositionally biased region" description="Basic residues" evidence="1">
    <location>
        <begin position="86"/>
        <end position="96"/>
    </location>
</feature>
<proteinExistence type="predicted"/>
<keyword evidence="2" id="KW-0732">Signal</keyword>
<feature type="compositionally biased region" description="Low complexity" evidence="1">
    <location>
        <begin position="97"/>
        <end position="106"/>
    </location>
</feature>
<accession>A0AAD8YAC2</accession>
<feature type="region of interest" description="Disordered" evidence="1">
    <location>
        <begin position="44"/>
        <end position="121"/>
    </location>
</feature>
<organism evidence="3 4">
    <name type="scientific">Skeletonema marinoi</name>
    <dbReference type="NCBI Taxonomy" id="267567"/>
    <lineage>
        <taxon>Eukaryota</taxon>
        <taxon>Sar</taxon>
        <taxon>Stramenopiles</taxon>
        <taxon>Ochrophyta</taxon>
        <taxon>Bacillariophyta</taxon>
        <taxon>Coscinodiscophyceae</taxon>
        <taxon>Thalassiosirophycidae</taxon>
        <taxon>Thalassiosirales</taxon>
        <taxon>Skeletonemataceae</taxon>
        <taxon>Skeletonema</taxon>
        <taxon>Skeletonema marinoi-dohrnii complex</taxon>
    </lineage>
</organism>
<evidence type="ECO:0000256" key="1">
    <source>
        <dbReference type="SAM" id="MobiDB-lite"/>
    </source>
</evidence>
<gene>
    <name evidence="3" type="ORF">QTG54_006992</name>
</gene>
<dbReference type="EMBL" id="JATAAI010000011">
    <property type="protein sequence ID" value="KAK1742427.1"/>
    <property type="molecule type" value="Genomic_DNA"/>
</dbReference>
<reference evidence="3" key="1">
    <citation type="submission" date="2023-06" db="EMBL/GenBank/DDBJ databases">
        <title>Survivors Of The Sea: Transcriptome response of Skeletonema marinoi to long-term dormancy.</title>
        <authorList>
            <person name="Pinder M.I.M."/>
            <person name="Kourtchenko O."/>
            <person name="Robertson E.K."/>
            <person name="Larsson T."/>
            <person name="Maumus F."/>
            <person name="Osuna-Cruz C.M."/>
            <person name="Vancaester E."/>
            <person name="Stenow R."/>
            <person name="Vandepoele K."/>
            <person name="Ploug H."/>
            <person name="Bruchert V."/>
            <person name="Godhe A."/>
            <person name="Topel M."/>
        </authorList>
    </citation>
    <scope>NUCLEOTIDE SEQUENCE</scope>
    <source>
        <strain evidence="3">R05AC</strain>
    </source>
</reference>
<protein>
    <submittedName>
        <fullName evidence="3">Uncharacterized protein</fullName>
    </submittedName>
</protein>
<feature type="compositionally biased region" description="Acidic residues" evidence="1">
    <location>
        <begin position="46"/>
        <end position="70"/>
    </location>
</feature>